<dbReference type="Pfam" id="PF00069">
    <property type="entry name" value="Pkinase"/>
    <property type="match status" value="1"/>
</dbReference>
<dbReference type="InterPro" id="IPR053235">
    <property type="entry name" value="Ser_Thr_kinase"/>
</dbReference>
<dbReference type="InterPro" id="IPR011009">
    <property type="entry name" value="Kinase-like_dom_sf"/>
</dbReference>
<dbReference type="Proteomes" id="UP001154282">
    <property type="component" value="Unassembled WGS sequence"/>
</dbReference>
<comment type="caution">
    <text evidence="2">The sequence shown here is derived from an EMBL/GenBank/DDBJ whole genome shotgun (WGS) entry which is preliminary data.</text>
</comment>
<dbReference type="GO" id="GO:0005524">
    <property type="term" value="F:ATP binding"/>
    <property type="evidence" value="ECO:0007669"/>
    <property type="project" value="InterPro"/>
</dbReference>
<dbReference type="EMBL" id="CAMGYJ010000010">
    <property type="protein sequence ID" value="CAI0554588.1"/>
    <property type="molecule type" value="Genomic_DNA"/>
</dbReference>
<dbReference type="AlphaFoldDB" id="A0AAV0RAI9"/>
<dbReference type="PANTHER" id="PTHR24361:SF762">
    <property type="entry name" value="MITOGEN-ACTIVATED PROTEIN KINASE KINASE 5"/>
    <property type="match status" value="1"/>
</dbReference>
<evidence type="ECO:0000313" key="2">
    <source>
        <dbReference type="EMBL" id="CAI0554588.1"/>
    </source>
</evidence>
<dbReference type="PROSITE" id="PS50011">
    <property type="entry name" value="PROTEIN_KINASE_DOM"/>
    <property type="match status" value="1"/>
</dbReference>
<dbReference type="SMART" id="SM00220">
    <property type="entry name" value="S_TKc"/>
    <property type="match status" value="1"/>
</dbReference>
<name>A0AAV0RAI9_9ROSI</name>
<keyword evidence="3" id="KW-1185">Reference proteome</keyword>
<sequence>MFQISGDVFQTVGLISRRHNRRTVHKVAHCPTGALFALKSIPLDDDGGRRFSAVQPRRESVLLLDLDHANVVRCHGVAEDRHGGELKLLLEYMDGGSLAGKKISDVGRLASIAGQVLEGIAYLHGRWAPHWDVKPSNILLAGHVAKIADFGASRYLRTIRDKSEFVDAVSYMSPERIEGESNVVVRDLYGFASDIWGFGMSLLEAYLGEYPIGGGGGADCSMLMAMICGPEPPEAPATAPAEFRDFISCCLRREPMARWSAVELLSHPFILHGKRV</sequence>
<proteinExistence type="predicted"/>
<dbReference type="InterPro" id="IPR000719">
    <property type="entry name" value="Prot_kinase_dom"/>
</dbReference>
<evidence type="ECO:0000259" key="1">
    <source>
        <dbReference type="PROSITE" id="PS50011"/>
    </source>
</evidence>
<gene>
    <name evidence="2" type="ORF">LITE_LOCUS47246</name>
</gene>
<reference evidence="2" key="1">
    <citation type="submission" date="2022-08" db="EMBL/GenBank/DDBJ databases">
        <authorList>
            <person name="Gutierrez-Valencia J."/>
        </authorList>
    </citation>
    <scope>NUCLEOTIDE SEQUENCE</scope>
</reference>
<dbReference type="Gene3D" id="1.10.510.10">
    <property type="entry name" value="Transferase(Phosphotransferase) domain 1"/>
    <property type="match status" value="1"/>
</dbReference>
<organism evidence="2 3">
    <name type="scientific">Linum tenue</name>
    <dbReference type="NCBI Taxonomy" id="586396"/>
    <lineage>
        <taxon>Eukaryota</taxon>
        <taxon>Viridiplantae</taxon>
        <taxon>Streptophyta</taxon>
        <taxon>Embryophyta</taxon>
        <taxon>Tracheophyta</taxon>
        <taxon>Spermatophyta</taxon>
        <taxon>Magnoliopsida</taxon>
        <taxon>eudicotyledons</taxon>
        <taxon>Gunneridae</taxon>
        <taxon>Pentapetalae</taxon>
        <taxon>rosids</taxon>
        <taxon>fabids</taxon>
        <taxon>Malpighiales</taxon>
        <taxon>Linaceae</taxon>
        <taxon>Linum</taxon>
    </lineage>
</organism>
<evidence type="ECO:0000313" key="3">
    <source>
        <dbReference type="Proteomes" id="UP001154282"/>
    </source>
</evidence>
<dbReference type="PANTHER" id="PTHR24361">
    <property type="entry name" value="MITOGEN-ACTIVATED KINASE KINASE KINASE"/>
    <property type="match status" value="1"/>
</dbReference>
<dbReference type="GO" id="GO:0004674">
    <property type="term" value="F:protein serine/threonine kinase activity"/>
    <property type="evidence" value="ECO:0007669"/>
    <property type="project" value="TreeGrafter"/>
</dbReference>
<feature type="domain" description="Protein kinase" evidence="1">
    <location>
        <begin position="1"/>
        <end position="270"/>
    </location>
</feature>
<dbReference type="SUPFAM" id="SSF56112">
    <property type="entry name" value="Protein kinase-like (PK-like)"/>
    <property type="match status" value="1"/>
</dbReference>
<protein>
    <recommendedName>
        <fullName evidence="1">Protein kinase domain-containing protein</fullName>
    </recommendedName>
</protein>
<dbReference type="GO" id="GO:0005737">
    <property type="term" value="C:cytoplasm"/>
    <property type="evidence" value="ECO:0007669"/>
    <property type="project" value="TreeGrafter"/>
</dbReference>
<accession>A0AAV0RAI9</accession>